<comment type="similarity">
    <text evidence="1">Belongs to the CpsD/CapB family.</text>
</comment>
<keyword evidence="7" id="KW-0829">Tyrosine-protein kinase</keyword>
<evidence type="ECO:0000256" key="1">
    <source>
        <dbReference type="ARBA" id="ARBA00007316"/>
    </source>
</evidence>
<keyword evidence="3" id="KW-0808">Transferase</keyword>
<dbReference type="GO" id="GO:0004713">
    <property type="term" value="F:protein tyrosine kinase activity"/>
    <property type="evidence" value="ECO:0007669"/>
    <property type="project" value="TreeGrafter"/>
</dbReference>
<dbReference type="Pfam" id="PF13614">
    <property type="entry name" value="AAA_31"/>
    <property type="match status" value="1"/>
</dbReference>
<feature type="domain" description="AAA" evidence="9">
    <location>
        <begin position="102"/>
        <end position="250"/>
    </location>
</feature>
<dbReference type="InterPro" id="IPR027417">
    <property type="entry name" value="P-loop_NTPase"/>
</dbReference>
<evidence type="ECO:0000256" key="6">
    <source>
        <dbReference type="ARBA" id="ARBA00022840"/>
    </source>
</evidence>
<dbReference type="OrthoDB" id="9775724at2"/>
<evidence type="ECO:0000256" key="7">
    <source>
        <dbReference type="ARBA" id="ARBA00023137"/>
    </source>
</evidence>
<dbReference type="PANTHER" id="PTHR32309:SF13">
    <property type="entry name" value="FERRIC ENTEROBACTIN TRANSPORT PROTEIN FEPE"/>
    <property type="match status" value="1"/>
</dbReference>
<dbReference type="AlphaFoldDB" id="A0A4R3MYM4"/>
<dbReference type="InterPro" id="IPR025669">
    <property type="entry name" value="AAA_dom"/>
</dbReference>
<dbReference type="CDD" id="cd05387">
    <property type="entry name" value="BY-kinase"/>
    <property type="match status" value="1"/>
</dbReference>
<comment type="catalytic activity">
    <reaction evidence="8">
        <text>L-tyrosyl-[protein] + ATP = O-phospho-L-tyrosyl-[protein] + ADP + H(+)</text>
        <dbReference type="Rhea" id="RHEA:10596"/>
        <dbReference type="Rhea" id="RHEA-COMP:10136"/>
        <dbReference type="Rhea" id="RHEA-COMP:20101"/>
        <dbReference type="ChEBI" id="CHEBI:15378"/>
        <dbReference type="ChEBI" id="CHEBI:30616"/>
        <dbReference type="ChEBI" id="CHEBI:46858"/>
        <dbReference type="ChEBI" id="CHEBI:61978"/>
        <dbReference type="ChEBI" id="CHEBI:456216"/>
        <dbReference type="EC" id="2.7.10.2"/>
    </reaction>
</comment>
<evidence type="ECO:0000256" key="2">
    <source>
        <dbReference type="ARBA" id="ARBA00011903"/>
    </source>
</evidence>
<proteinExistence type="inferred from homology"/>
<evidence type="ECO:0000256" key="8">
    <source>
        <dbReference type="ARBA" id="ARBA00051245"/>
    </source>
</evidence>
<dbReference type="Proteomes" id="UP000295717">
    <property type="component" value="Unassembled WGS sequence"/>
</dbReference>
<sequence>MERLKKAMELARAQRESIVGPSPGAPGDTAGKVRAIRAQTPKPLVDVKVDYTRTTSIPINAKWLREQRIILSEGTDPFADAYKVLRTHVLQRMRVNGWKTLAVTSPGIGNGKTVTAINLAISLAREVNQTILLVDLDLRRPSIGRYFVKGQTRGISDYLTGEAELADLLINPGIERLVILPGNDSFTDSSEMLSSPRVIQLVDELKGRYQDRLILFDMPPLLAGDDVIAFLPYLDAVMLVVEEGKVTSEELQQAQNLLGEKKSMGIVLNKAEPGSAGVGYYRAATTTN</sequence>
<keyword evidence="5" id="KW-0418">Kinase</keyword>
<evidence type="ECO:0000256" key="3">
    <source>
        <dbReference type="ARBA" id="ARBA00022679"/>
    </source>
</evidence>
<evidence type="ECO:0000256" key="5">
    <source>
        <dbReference type="ARBA" id="ARBA00022777"/>
    </source>
</evidence>
<protein>
    <recommendedName>
        <fullName evidence="2">non-specific protein-tyrosine kinase</fullName>
        <ecNumber evidence="2">2.7.10.2</ecNumber>
    </recommendedName>
</protein>
<dbReference type="EC" id="2.7.10.2" evidence="2"/>
<dbReference type="Gene3D" id="3.40.50.300">
    <property type="entry name" value="P-loop containing nucleotide triphosphate hydrolases"/>
    <property type="match status" value="1"/>
</dbReference>
<dbReference type="GO" id="GO:0005886">
    <property type="term" value="C:plasma membrane"/>
    <property type="evidence" value="ECO:0007669"/>
    <property type="project" value="TreeGrafter"/>
</dbReference>
<organism evidence="10 11">
    <name type="scientific">Thiobaca trueperi</name>
    <dbReference type="NCBI Taxonomy" id="127458"/>
    <lineage>
        <taxon>Bacteria</taxon>
        <taxon>Pseudomonadati</taxon>
        <taxon>Pseudomonadota</taxon>
        <taxon>Gammaproteobacteria</taxon>
        <taxon>Chromatiales</taxon>
        <taxon>Chromatiaceae</taxon>
        <taxon>Thiobaca</taxon>
    </lineage>
</organism>
<comment type="caution">
    <text evidence="10">The sequence shown here is derived from an EMBL/GenBank/DDBJ whole genome shotgun (WGS) entry which is preliminary data.</text>
</comment>
<keyword evidence="11" id="KW-1185">Reference proteome</keyword>
<dbReference type="InterPro" id="IPR050445">
    <property type="entry name" value="Bact_polysacc_biosynth/exp"/>
</dbReference>
<evidence type="ECO:0000313" key="11">
    <source>
        <dbReference type="Proteomes" id="UP000295717"/>
    </source>
</evidence>
<evidence type="ECO:0000259" key="9">
    <source>
        <dbReference type="Pfam" id="PF13614"/>
    </source>
</evidence>
<dbReference type="EMBL" id="SMAO01000004">
    <property type="protein sequence ID" value="TCT21505.1"/>
    <property type="molecule type" value="Genomic_DNA"/>
</dbReference>
<dbReference type="SUPFAM" id="SSF52540">
    <property type="entry name" value="P-loop containing nucleoside triphosphate hydrolases"/>
    <property type="match status" value="1"/>
</dbReference>
<name>A0A4R3MYM4_9GAMM</name>
<keyword evidence="6" id="KW-0067">ATP-binding</keyword>
<gene>
    <name evidence="10" type="ORF">EDC35_104364</name>
</gene>
<accession>A0A4R3MYM4</accession>
<dbReference type="PANTHER" id="PTHR32309">
    <property type="entry name" value="TYROSINE-PROTEIN KINASE"/>
    <property type="match status" value="1"/>
</dbReference>
<keyword evidence="4" id="KW-0547">Nucleotide-binding</keyword>
<evidence type="ECO:0000313" key="10">
    <source>
        <dbReference type="EMBL" id="TCT21505.1"/>
    </source>
</evidence>
<reference evidence="10 11" key="1">
    <citation type="submission" date="2019-03" db="EMBL/GenBank/DDBJ databases">
        <title>Genomic Encyclopedia of Type Strains, Phase IV (KMG-IV): sequencing the most valuable type-strain genomes for metagenomic binning, comparative biology and taxonomic classification.</title>
        <authorList>
            <person name="Goeker M."/>
        </authorList>
    </citation>
    <scope>NUCLEOTIDE SEQUENCE [LARGE SCALE GENOMIC DNA]</scope>
    <source>
        <strain evidence="10 11">DSM 13587</strain>
    </source>
</reference>
<dbReference type="InterPro" id="IPR005702">
    <property type="entry name" value="Wzc-like_C"/>
</dbReference>
<evidence type="ECO:0000256" key="4">
    <source>
        <dbReference type="ARBA" id="ARBA00022741"/>
    </source>
</evidence>
<dbReference type="RefSeq" id="WP_132977087.1">
    <property type="nucleotide sequence ID" value="NZ_SMAO01000004.1"/>
</dbReference>